<evidence type="ECO:0000256" key="1">
    <source>
        <dbReference type="ARBA" id="ARBA00007074"/>
    </source>
</evidence>
<dbReference type="Gene3D" id="3.90.1720.10">
    <property type="entry name" value="endopeptidase domain like (from Nostoc punctiforme)"/>
    <property type="match status" value="1"/>
</dbReference>
<evidence type="ECO:0000313" key="6">
    <source>
        <dbReference type="EMBL" id="MFC0561362.1"/>
    </source>
</evidence>
<gene>
    <name evidence="6" type="ORF">ACFFH4_20680</name>
</gene>
<feature type="domain" description="NlpC/P60" evidence="5">
    <location>
        <begin position="22"/>
        <end position="59"/>
    </location>
</feature>
<name>A0ABV6NKP6_9BACI</name>
<sequence>MSQHDFHDQAPRNISRLHSVTTDTLKHIGQSVPPDERKPGDLVFFDTYKIDGHVGIYVGPF</sequence>
<comment type="similarity">
    <text evidence="1">Belongs to the peptidase C40 family.</text>
</comment>
<keyword evidence="4" id="KW-0788">Thiol protease</keyword>
<dbReference type="SUPFAM" id="SSF54001">
    <property type="entry name" value="Cysteine proteinases"/>
    <property type="match status" value="1"/>
</dbReference>
<evidence type="ECO:0000259" key="5">
    <source>
        <dbReference type="Pfam" id="PF00877"/>
    </source>
</evidence>
<evidence type="ECO:0000313" key="7">
    <source>
        <dbReference type="Proteomes" id="UP001589833"/>
    </source>
</evidence>
<organism evidence="6 7">
    <name type="scientific">Halalkalibacter alkalisediminis</name>
    <dbReference type="NCBI Taxonomy" id="935616"/>
    <lineage>
        <taxon>Bacteria</taxon>
        <taxon>Bacillati</taxon>
        <taxon>Bacillota</taxon>
        <taxon>Bacilli</taxon>
        <taxon>Bacillales</taxon>
        <taxon>Bacillaceae</taxon>
        <taxon>Halalkalibacter</taxon>
    </lineage>
</organism>
<dbReference type="InterPro" id="IPR038765">
    <property type="entry name" value="Papain-like_cys_pep_sf"/>
</dbReference>
<dbReference type="Pfam" id="PF00877">
    <property type="entry name" value="NLPC_P60"/>
    <property type="match status" value="1"/>
</dbReference>
<comment type="caution">
    <text evidence="6">The sequence shown here is derived from an EMBL/GenBank/DDBJ whole genome shotgun (WGS) entry which is preliminary data.</text>
</comment>
<protein>
    <submittedName>
        <fullName evidence="6">NlpC/P60 family protein</fullName>
    </submittedName>
</protein>
<dbReference type="InterPro" id="IPR000064">
    <property type="entry name" value="NLP_P60_dom"/>
</dbReference>
<accession>A0ABV6NKP6</accession>
<keyword evidence="3" id="KW-0378">Hydrolase</keyword>
<dbReference type="RefSeq" id="WP_273846576.1">
    <property type="nucleotide sequence ID" value="NZ_JAQQWT010000018.1"/>
</dbReference>
<evidence type="ECO:0000256" key="3">
    <source>
        <dbReference type="ARBA" id="ARBA00022801"/>
    </source>
</evidence>
<evidence type="ECO:0000256" key="2">
    <source>
        <dbReference type="ARBA" id="ARBA00022670"/>
    </source>
</evidence>
<dbReference type="EMBL" id="JBHLTR010000056">
    <property type="protein sequence ID" value="MFC0561362.1"/>
    <property type="molecule type" value="Genomic_DNA"/>
</dbReference>
<reference evidence="6 7" key="1">
    <citation type="submission" date="2024-09" db="EMBL/GenBank/DDBJ databases">
        <authorList>
            <person name="Sun Q."/>
            <person name="Mori K."/>
        </authorList>
    </citation>
    <scope>NUCLEOTIDE SEQUENCE [LARGE SCALE GENOMIC DNA]</scope>
    <source>
        <strain evidence="6 7">NCAIM B.02301</strain>
    </source>
</reference>
<proteinExistence type="inferred from homology"/>
<dbReference type="Proteomes" id="UP001589833">
    <property type="component" value="Unassembled WGS sequence"/>
</dbReference>
<keyword evidence="2" id="KW-0645">Protease</keyword>
<evidence type="ECO:0000256" key="4">
    <source>
        <dbReference type="ARBA" id="ARBA00022807"/>
    </source>
</evidence>
<keyword evidence="7" id="KW-1185">Reference proteome</keyword>